<dbReference type="InterPro" id="IPR002550">
    <property type="entry name" value="CNNM"/>
</dbReference>
<feature type="domain" description="CBS" evidence="12">
    <location>
        <begin position="418"/>
        <end position="476"/>
    </location>
</feature>
<evidence type="ECO:0000256" key="9">
    <source>
        <dbReference type="SAM" id="Coils"/>
    </source>
</evidence>
<accession>A0A7C9EQZ7</accession>
<evidence type="ECO:0000259" key="13">
    <source>
        <dbReference type="PROSITE" id="PS51846"/>
    </source>
</evidence>
<evidence type="ECO:0000256" key="1">
    <source>
        <dbReference type="ARBA" id="ARBA00004141"/>
    </source>
</evidence>
<evidence type="ECO:0000256" key="4">
    <source>
        <dbReference type="ARBA" id="ARBA00022989"/>
    </source>
</evidence>
<dbReference type="PROSITE" id="PS51371">
    <property type="entry name" value="CBS"/>
    <property type="match status" value="2"/>
</dbReference>
<feature type="coiled-coil region" evidence="9">
    <location>
        <begin position="545"/>
        <end position="579"/>
    </location>
</feature>
<keyword evidence="6 8" id="KW-0472">Membrane</keyword>
<dbReference type="CDD" id="cd04590">
    <property type="entry name" value="CBS_pair_CorC_HlyC_assoc"/>
    <property type="match status" value="1"/>
</dbReference>
<evidence type="ECO:0000256" key="6">
    <source>
        <dbReference type="ARBA" id="ARBA00023136"/>
    </source>
</evidence>
<evidence type="ECO:0000313" key="14">
    <source>
        <dbReference type="EMBL" id="MBA4676741.1"/>
    </source>
</evidence>
<protein>
    <recommendedName>
        <fullName evidence="15">CNNM transmembrane domain-containing protein</fullName>
    </recommendedName>
</protein>
<dbReference type="Gene3D" id="3.10.580.10">
    <property type="entry name" value="CBS-domain"/>
    <property type="match status" value="1"/>
</dbReference>
<reference evidence="14" key="1">
    <citation type="journal article" date="2013" name="J. Plant Res.">
        <title>Effect of fungi and light on seed germination of three Opuntia species from semiarid lands of central Mexico.</title>
        <authorList>
            <person name="Delgado-Sanchez P."/>
            <person name="Jimenez-Bremont J.F."/>
            <person name="Guerrero-Gonzalez Mde L."/>
            <person name="Flores J."/>
        </authorList>
    </citation>
    <scope>NUCLEOTIDE SEQUENCE</scope>
    <source>
        <tissue evidence="14">Cladode</tissue>
    </source>
</reference>
<feature type="transmembrane region" description="Helical" evidence="11">
    <location>
        <begin position="231"/>
        <end position="255"/>
    </location>
</feature>
<keyword evidence="5 7" id="KW-0129">CBS domain</keyword>
<feature type="domain" description="CNNM transmembrane" evidence="13">
    <location>
        <begin position="146"/>
        <end position="332"/>
    </location>
</feature>
<evidence type="ECO:0000259" key="12">
    <source>
        <dbReference type="PROSITE" id="PS51371"/>
    </source>
</evidence>
<dbReference type="InterPro" id="IPR046342">
    <property type="entry name" value="CBS_dom_sf"/>
</dbReference>
<feature type="domain" description="CBS" evidence="12">
    <location>
        <begin position="351"/>
        <end position="412"/>
    </location>
</feature>
<reference evidence="14" key="2">
    <citation type="submission" date="2020-07" db="EMBL/GenBank/DDBJ databases">
        <authorList>
            <person name="Vera ALvarez R."/>
            <person name="Arias-Moreno D.M."/>
            <person name="Jimenez-Jacinto V."/>
            <person name="Jimenez-Bremont J.F."/>
            <person name="Swaminathan K."/>
            <person name="Moose S.P."/>
            <person name="Guerrero-Gonzalez M.L."/>
            <person name="Marino-Ramirez L."/>
            <person name="Landsman D."/>
            <person name="Rodriguez-Kessler M."/>
            <person name="Delgado-Sanchez P."/>
        </authorList>
    </citation>
    <scope>NUCLEOTIDE SEQUENCE</scope>
    <source>
        <tissue evidence="14">Cladode</tissue>
    </source>
</reference>
<dbReference type="PROSITE" id="PS51846">
    <property type="entry name" value="CNNM"/>
    <property type="match status" value="1"/>
</dbReference>
<dbReference type="PANTHER" id="PTHR22777">
    <property type="entry name" value="HEMOLYSIN-RELATED"/>
    <property type="match status" value="1"/>
</dbReference>
<dbReference type="FunFam" id="3.10.580.10:FF:000002">
    <property type="entry name" value="Magnesium/cobalt efflux protein CorC"/>
    <property type="match status" value="1"/>
</dbReference>
<dbReference type="SUPFAM" id="SSF54631">
    <property type="entry name" value="CBS-domain pair"/>
    <property type="match status" value="1"/>
</dbReference>
<evidence type="ECO:0000256" key="11">
    <source>
        <dbReference type="SAM" id="Phobius"/>
    </source>
</evidence>
<dbReference type="GO" id="GO:0016020">
    <property type="term" value="C:membrane"/>
    <property type="evidence" value="ECO:0007669"/>
    <property type="project" value="UniProtKB-SubCell"/>
</dbReference>
<evidence type="ECO:0000256" key="10">
    <source>
        <dbReference type="SAM" id="MobiDB-lite"/>
    </source>
</evidence>
<feature type="transmembrane region" description="Helical" evidence="11">
    <location>
        <begin position="275"/>
        <end position="297"/>
    </location>
</feature>
<sequence length="686" mass="76289">MVAALNCSRAVINGGSSKSPFFTACNPRFRVSVRISATKVSSNFSCGTFFTSQAFNVNKFSFKCSSGRNDGRFIANDPEFADRKGNFELVKVLSKCGAVLAAIICGVFVFECRRVLAAEGLVDAGYGFIGQCILLLRNAWPKTLQVLTVLKEQGLVLALLLGLSAFFSMAETSITTLWPWKVRELAEKEPDSGVFKMLRSDVTRFLTTILIGTTVVNIAATALVTDAATAIFGEVGVSAATAVMTVAILLLTEITPKSIAVHNATEVARFVVRPVAWLSLILYPVGRIVTYLSMGILKIFGLKGRSEPYVTEDELKLMLRGAELSGAIEEEEQDMIENVLEIKDTHVREVMTPLIDIVAIDASASLIDFHNLWVKHQYSRVPVFEQRVDNIVGVAYAMDMLDYVQKGELLESSTVGDMAHKPAYFVPDSMSVWNLLREFRIRKVHMAIVLNEYGGTVGLVTLEDVVEEIVGEIFDENDSKEEIQRKTGYIVMRAEGVYDVDANTSIDHLSEELNIKMPEGHQYETVSGFVCEAFGYIPRTGESIKVVLERENQEDDSEYAEAESDRQDHQERFQMFKLEILAGNARKVSAVRFERVKHDDAVLEQHEPAPWTPKLLTRNRARDIDLDRSHDHENLFHLKPEDNGSGHHFHDDEDPCGQQSEDIAGSSSTVDHADSHGGYKQQSEQP</sequence>
<dbReference type="Pfam" id="PF01595">
    <property type="entry name" value="CNNM"/>
    <property type="match status" value="1"/>
</dbReference>
<keyword evidence="4 8" id="KW-1133">Transmembrane helix</keyword>
<proteinExistence type="predicted"/>
<evidence type="ECO:0000256" key="8">
    <source>
        <dbReference type="PROSITE-ProRule" id="PRU01193"/>
    </source>
</evidence>
<feature type="compositionally biased region" description="Basic and acidic residues" evidence="10">
    <location>
        <begin position="636"/>
        <end position="651"/>
    </location>
</feature>
<feature type="compositionally biased region" description="Polar residues" evidence="10">
    <location>
        <begin position="657"/>
        <end position="670"/>
    </location>
</feature>
<dbReference type="Pfam" id="PF03471">
    <property type="entry name" value="CorC_HlyC"/>
    <property type="match status" value="1"/>
</dbReference>
<dbReference type="GO" id="GO:0050660">
    <property type="term" value="F:flavin adenine dinucleotide binding"/>
    <property type="evidence" value="ECO:0007669"/>
    <property type="project" value="InterPro"/>
</dbReference>
<keyword evidence="3" id="KW-0677">Repeat</keyword>
<evidence type="ECO:0000256" key="3">
    <source>
        <dbReference type="ARBA" id="ARBA00022737"/>
    </source>
</evidence>
<evidence type="ECO:0000256" key="7">
    <source>
        <dbReference type="PROSITE-ProRule" id="PRU00703"/>
    </source>
</evidence>
<dbReference type="Gene3D" id="3.30.465.10">
    <property type="match status" value="1"/>
</dbReference>
<evidence type="ECO:0000256" key="5">
    <source>
        <dbReference type="ARBA" id="ARBA00023122"/>
    </source>
</evidence>
<dbReference type="InterPro" id="IPR000644">
    <property type="entry name" value="CBS_dom"/>
</dbReference>
<dbReference type="InterPro" id="IPR036318">
    <property type="entry name" value="FAD-bd_PCMH-like_sf"/>
</dbReference>
<dbReference type="SMART" id="SM01091">
    <property type="entry name" value="CorC_HlyC"/>
    <property type="match status" value="1"/>
</dbReference>
<name>A0A7C9EQZ7_OPUST</name>
<evidence type="ECO:0008006" key="15">
    <source>
        <dbReference type="Google" id="ProtNLM"/>
    </source>
</evidence>
<dbReference type="PANTHER" id="PTHR22777:SF17">
    <property type="entry name" value="UPF0053 PROTEIN SLL0260"/>
    <property type="match status" value="1"/>
</dbReference>
<keyword evidence="2 8" id="KW-0812">Transmembrane</keyword>
<dbReference type="Pfam" id="PF00571">
    <property type="entry name" value="CBS"/>
    <property type="match status" value="2"/>
</dbReference>
<dbReference type="AlphaFoldDB" id="A0A7C9EQZ7"/>
<feature type="transmembrane region" description="Helical" evidence="11">
    <location>
        <begin position="205"/>
        <end position="224"/>
    </location>
</feature>
<keyword evidence="9" id="KW-0175">Coiled coil</keyword>
<dbReference type="SUPFAM" id="SSF56176">
    <property type="entry name" value="FAD-binding/transporter-associated domain-like"/>
    <property type="match status" value="1"/>
</dbReference>
<dbReference type="EMBL" id="GISG01272631">
    <property type="protein sequence ID" value="MBA4676741.1"/>
    <property type="molecule type" value="Transcribed_RNA"/>
</dbReference>
<comment type="subcellular location">
    <subcellularLocation>
        <location evidence="1">Membrane</location>
        <topology evidence="1">Multi-pass membrane protein</topology>
    </subcellularLocation>
</comment>
<dbReference type="InterPro" id="IPR044751">
    <property type="entry name" value="Ion_transp-like_CBS"/>
</dbReference>
<feature type="region of interest" description="Disordered" evidence="10">
    <location>
        <begin position="636"/>
        <end position="686"/>
    </location>
</feature>
<organism evidence="14">
    <name type="scientific">Opuntia streptacantha</name>
    <name type="common">Prickly pear cactus</name>
    <name type="synonym">Opuntia cardona</name>
    <dbReference type="NCBI Taxonomy" id="393608"/>
    <lineage>
        <taxon>Eukaryota</taxon>
        <taxon>Viridiplantae</taxon>
        <taxon>Streptophyta</taxon>
        <taxon>Embryophyta</taxon>
        <taxon>Tracheophyta</taxon>
        <taxon>Spermatophyta</taxon>
        <taxon>Magnoliopsida</taxon>
        <taxon>eudicotyledons</taxon>
        <taxon>Gunneridae</taxon>
        <taxon>Pentapetalae</taxon>
        <taxon>Caryophyllales</taxon>
        <taxon>Cactineae</taxon>
        <taxon>Cactaceae</taxon>
        <taxon>Opuntioideae</taxon>
        <taxon>Opuntia</taxon>
    </lineage>
</organism>
<dbReference type="InterPro" id="IPR005170">
    <property type="entry name" value="Transptr-assoc_dom"/>
</dbReference>
<dbReference type="InterPro" id="IPR016169">
    <property type="entry name" value="FAD-bd_PCMH_sub2"/>
</dbReference>
<evidence type="ECO:0000256" key="2">
    <source>
        <dbReference type="ARBA" id="ARBA00022692"/>
    </source>
</evidence>